<dbReference type="PANTHER" id="PTHR10543">
    <property type="entry name" value="BETA-CAROTENE DIOXYGENASE"/>
    <property type="match status" value="1"/>
</dbReference>
<sequence length="446" mass="49294">MRKLLPKKRFVQSDAYKKATKYNKTIYTEFGTRAHTDPSRGFFSRLVSSILPTDMTDNNFNNVIHVNGQLFAACETTLSLGVNLCCSHPVTDRDGSVYTLGVTFIPGFRYQVNRIPPAPAAANGKQAFAGAQRLLSMPSSWTTAYSYYHSFGVTDSYIVLLELPLLLVLSKVMTMVVKGLALKDCIEWHPEHRVKVHVLHKADGKLVKTKYITDVPFFQTHVCNAFEEDGTVMLDLITSEGPSVMEAYFLDKLREGKLYNEHTMRVTRLAIPVLEDLKTAPENVNLVGSDSTRAQAVRRGDTVTLSLDLFPEEGAEYPTINPAVRGRPYRYLYATGGFEQGPFRSAVGKLDTHSRTWQFWRGEEGTFPSEATFVARPGGGGAAEDAGVLLTALLGAGRRPDRLMVLDAGQMEPLACVEFQSRVPVMVHGTWVPTEITSEADGGEGK</sequence>
<dbReference type="OrthoDB" id="1069523at2759"/>
<keyword evidence="3" id="KW-0560">Oxidoreductase</keyword>
<feature type="binding site" evidence="5">
    <location>
        <position position="88"/>
    </location>
    <ligand>
        <name>Fe cation</name>
        <dbReference type="ChEBI" id="CHEBI:24875"/>
        <note>catalytic</note>
    </ligand>
</feature>
<keyword evidence="4 5" id="KW-0408">Iron</keyword>
<keyword evidence="2 5" id="KW-0479">Metal-binding</keyword>
<feature type="binding site" evidence="5">
    <location>
        <position position="149"/>
    </location>
    <ligand>
        <name>Fe cation</name>
        <dbReference type="ChEBI" id="CHEBI:24875"/>
        <note>catalytic</note>
    </ligand>
</feature>
<dbReference type="GO" id="GO:0016121">
    <property type="term" value="P:carotene catabolic process"/>
    <property type="evidence" value="ECO:0007669"/>
    <property type="project" value="TreeGrafter"/>
</dbReference>
<evidence type="ECO:0000256" key="2">
    <source>
        <dbReference type="ARBA" id="ARBA00022723"/>
    </source>
</evidence>
<evidence type="ECO:0000256" key="1">
    <source>
        <dbReference type="ARBA" id="ARBA00006787"/>
    </source>
</evidence>
<dbReference type="InterPro" id="IPR004294">
    <property type="entry name" value="Carotenoid_Oase"/>
</dbReference>
<dbReference type="EMBL" id="VIIS01000100">
    <property type="protein sequence ID" value="KAF0313303.1"/>
    <property type="molecule type" value="Genomic_DNA"/>
</dbReference>
<dbReference type="AlphaFoldDB" id="A0A6A4X4S8"/>
<dbReference type="GO" id="GO:0046872">
    <property type="term" value="F:metal ion binding"/>
    <property type="evidence" value="ECO:0007669"/>
    <property type="project" value="UniProtKB-KW"/>
</dbReference>
<keyword evidence="7" id="KW-1185">Reference proteome</keyword>
<evidence type="ECO:0000256" key="3">
    <source>
        <dbReference type="ARBA" id="ARBA00023002"/>
    </source>
</evidence>
<dbReference type="Pfam" id="PF03055">
    <property type="entry name" value="RPE65"/>
    <property type="match status" value="1"/>
</dbReference>
<dbReference type="PANTHER" id="PTHR10543:SF24">
    <property type="entry name" value="CAROTENOID ISOMEROOXYGENASE"/>
    <property type="match status" value="1"/>
</dbReference>
<comment type="cofactor">
    <cofactor evidence="5">
        <name>Fe(2+)</name>
        <dbReference type="ChEBI" id="CHEBI:29033"/>
    </cofactor>
    <text evidence="5">Binds 1 Fe(2+) ion per subunit.</text>
</comment>
<reference evidence="6 7" key="1">
    <citation type="submission" date="2019-07" db="EMBL/GenBank/DDBJ databases">
        <title>Draft genome assembly of a fouling barnacle, Amphibalanus amphitrite (Darwin, 1854): The first reference genome for Thecostraca.</title>
        <authorList>
            <person name="Kim W."/>
        </authorList>
    </citation>
    <scope>NUCLEOTIDE SEQUENCE [LARGE SCALE GENOMIC DNA]</scope>
    <source>
        <strain evidence="6">SNU_AA5</strain>
        <tissue evidence="6">Soma without cirri and trophi</tissue>
    </source>
</reference>
<feature type="binding site" evidence="5">
    <location>
        <position position="221"/>
    </location>
    <ligand>
        <name>Fe cation</name>
        <dbReference type="ChEBI" id="CHEBI:24875"/>
        <note>catalytic</note>
    </ligand>
</feature>
<proteinExistence type="inferred from homology"/>
<evidence type="ECO:0000313" key="7">
    <source>
        <dbReference type="Proteomes" id="UP000440578"/>
    </source>
</evidence>
<feature type="binding site" evidence="5">
    <location>
        <position position="428"/>
    </location>
    <ligand>
        <name>Fe cation</name>
        <dbReference type="ChEBI" id="CHEBI:24875"/>
        <note>catalytic</note>
    </ligand>
</feature>
<protein>
    <submittedName>
        <fullName evidence="6">Beta,beta-carotene 9',10'-oxygenase</fullName>
    </submittedName>
</protein>
<gene>
    <name evidence="6" type="primary">BCO2</name>
    <name evidence="6" type="ORF">FJT64_016157</name>
</gene>
<dbReference type="Proteomes" id="UP000440578">
    <property type="component" value="Unassembled WGS sequence"/>
</dbReference>
<dbReference type="GO" id="GO:0010436">
    <property type="term" value="F:carotenoid dioxygenase activity"/>
    <property type="evidence" value="ECO:0007669"/>
    <property type="project" value="TreeGrafter"/>
</dbReference>
<accession>A0A6A4X4S8</accession>
<evidence type="ECO:0000256" key="5">
    <source>
        <dbReference type="PIRSR" id="PIRSR604294-1"/>
    </source>
</evidence>
<organism evidence="6 7">
    <name type="scientific">Amphibalanus amphitrite</name>
    <name type="common">Striped barnacle</name>
    <name type="synonym">Balanus amphitrite</name>
    <dbReference type="NCBI Taxonomy" id="1232801"/>
    <lineage>
        <taxon>Eukaryota</taxon>
        <taxon>Metazoa</taxon>
        <taxon>Ecdysozoa</taxon>
        <taxon>Arthropoda</taxon>
        <taxon>Crustacea</taxon>
        <taxon>Multicrustacea</taxon>
        <taxon>Cirripedia</taxon>
        <taxon>Thoracica</taxon>
        <taxon>Thoracicalcarea</taxon>
        <taxon>Balanomorpha</taxon>
        <taxon>Balanoidea</taxon>
        <taxon>Balanidae</taxon>
        <taxon>Amphibalaninae</taxon>
        <taxon>Amphibalanus</taxon>
    </lineage>
</organism>
<name>A0A6A4X4S8_AMPAM</name>
<comment type="similarity">
    <text evidence="1">Belongs to the carotenoid oxygenase family.</text>
</comment>
<comment type="caution">
    <text evidence="6">The sequence shown here is derived from an EMBL/GenBank/DDBJ whole genome shotgun (WGS) entry which is preliminary data.</text>
</comment>
<evidence type="ECO:0000313" key="6">
    <source>
        <dbReference type="EMBL" id="KAF0313303.1"/>
    </source>
</evidence>
<evidence type="ECO:0000256" key="4">
    <source>
        <dbReference type="ARBA" id="ARBA00023004"/>
    </source>
</evidence>